<dbReference type="RefSeq" id="WP_028870806.1">
    <property type="nucleotide sequence ID" value="NZ_VOSB01000001.1"/>
</dbReference>
<evidence type="ECO:0000313" key="2">
    <source>
        <dbReference type="Proteomes" id="UP000321938"/>
    </source>
</evidence>
<evidence type="ECO:0000313" key="1">
    <source>
        <dbReference type="EMBL" id="TXE20412.1"/>
    </source>
</evidence>
<dbReference type="Proteomes" id="UP000321938">
    <property type="component" value="Unassembled WGS sequence"/>
</dbReference>
<proteinExistence type="predicted"/>
<name>A0A5C7BJV2_9FLAO</name>
<gene>
    <name evidence="1" type="ORF">ES692_01085</name>
</gene>
<accession>A0A5C7BJV2</accession>
<reference evidence="1 2" key="1">
    <citation type="submission" date="2019-08" db="EMBL/GenBank/DDBJ databases">
        <title>Genome of Psychroserpens burtonensis ACAM 167.</title>
        <authorList>
            <person name="Bowman J.P."/>
        </authorList>
    </citation>
    <scope>NUCLEOTIDE SEQUENCE [LARGE SCALE GENOMIC DNA]</scope>
    <source>
        <strain evidence="1 2">ACAM 167</strain>
    </source>
</reference>
<keyword evidence="2" id="KW-1185">Reference proteome</keyword>
<dbReference type="EMBL" id="VOSB01000001">
    <property type="protein sequence ID" value="TXE20412.1"/>
    <property type="molecule type" value="Genomic_DNA"/>
</dbReference>
<dbReference type="AlphaFoldDB" id="A0A5C7BJV2"/>
<sequence length="79" mass="9316">MNFEESILIFENFSEKSSPSYHLEIELVKSEIVIVKKIRKKTINEFGYFSIPEINPEILILEGTTTKPRKRTVFQVFCF</sequence>
<organism evidence="1 2">
    <name type="scientific">Psychroserpens burtonensis</name>
    <dbReference type="NCBI Taxonomy" id="49278"/>
    <lineage>
        <taxon>Bacteria</taxon>
        <taxon>Pseudomonadati</taxon>
        <taxon>Bacteroidota</taxon>
        <taxon>Flavobacteriia</taxon>
        <taxon>Flavobacteriales</taxon>
        <taxon>Flavobacteriaceae</taxon>
        <taxon>Psychroserpens</taxon>
    </lineage>
</organism>
<comment type="caution">
    <text evidence="1">The sequence shown here is derived from an EMBL/GenBank/DDBJ whole genome shotgun (WGS) entry which is preliminary data.</text>
</comment>
<protein>
    <submittedName>
        <fullName evidence="1">Uncharacterized protein</fullName>
    </submittedName>
</protein>